<evidence type="ECO:0000313" key="1">
    <source>
        <dbReference type="EMBL" id="KAK7542357.1"/>
    </source>
</evidence>
<keyword evidence="2" id="KW-1185">Reference proteome</keyword>
<dbReference type="GeneID" id="92027410"/>
<dbReference type="RefSeq" id="XP_066658650.1">
    <property type="nucleotide sequence ID" value="XM_066794504.1"/>
</dbReference>
<organism evidence="1 2">
    <name type="scientific">Phyllosticta citribraziliensis</name>
    <dbReference type="NCBI Taxonomy" id="989973"/>
    <lineage>
        <taxon>Eukaryota</taxon>
        <taxon>Fungi</taxon>
        <taxon>Dikarya</taxon>
        <taxon>Ascomycota</taxon>
        <taxon>Pezizomycotina</taxon>
        <taxon>Dothideomycetes</taxon>
        <taxon>Dothideomycetes incertae sedis</taxon>
        <taxon>Botryosphaeriales</taxon>
        <taxon>Phyllostictaceae</taxon>
        <taxon>Phyllosticta</taxon>
    </lineage>
</organism>
<evidence type="ECO:0000313" key="2">
    <source>
        <dbReference type="Proteomes" id="UP001360953"/>
    </source>
</evidence>
<accession>A0ABR1M5X9</accession>
<reference evidence="1 2" key="1">
    <citation type="submission" date="2024-04" db="EMBL/GenBank/DDBJ databases">
        <title>Phyllosticta paracitricarpa is synonymous to the EU quarantine fungus P. citricarpa based on phylogenomic analyses.</title>
        <authorList>
            <consortium name="Lawrence Berkeley National Laboratory"/>
            <person name="Van ingen-buijs V.A."/>
            <person name="Van westerhoven A.C."/>
            <person name="Haridas S."/>
            <person name="Skiadas P."/>
            <person name="Martin F."/>
            <person name="Groenewald J.Z."/>
            <person name="Crous P.W."/>
            <person name="Seidl M.F."/>
        </authorList>
    </citation>
    <scope>NUCLEOTIDE SEQUENCE [LARGE SCALE GENOMIC DNA]</scope>
    <source>
        <strain evidence="1 2">CPC 17464</strain>
    </source>
</reference>
<name>A0ABR1M5X9_9PEZI</name>
<protein>
    <submittedName>
        <fullName evidence="1">Uncharacterized protein</fullName>
    </submittedName>
</protein>
<sequence>MACVADWFWWRGFGGVGGRFARDGSVPDGPPRWFLSLSAVWVALPRSSSLCLLLSSQLCLLLTRLRTSTTDPSNHNSSHAQRGVCMARHGLARPGLHLRLSCEDWAKCRGWWVGGARDPKCGVACVGPTYHGGSTRAPTCDSASIFFPHLPTQPRKRLPCCPARHRRRRRCWSCLVPGRQAVSSR</sequence>
<comment type="caution">
    <text evidence="1">The sequence shown here is derived from an EMBL/GenBank/DDBJ whole genome shotgun (WGS) entry which is preliminary data.</text>
</comment>
<proteinExistence type="predicted"/>
<dbReference type="Proteomes" id="UP001360953">
    <property type="component" value="Unassembled WGS sequence"/>
</dbReference>
<gene>
    <name evidence="1" type="ORF">J3D65DRAFT_212334</name>
</gene>
<dbReference type="EMBL" id="JBBPEH010000002">
    <property type="protein sequence ID" value="KAK7542357.1"/>
    <property type="molecule type" value="Genomic_DNA"/>
</dbReference>